<proteinExistence type="predicted"/>
<dbReference type="EMBL" id="JAGPNK010000004">
    <property type="protein sequence ID" value="KAH7323234.1"/>
    <property type="molecule type" value="Genomic_DNA"/>
</dbReference>
<evidence type="ECO:0000313" key="2">
    <source>
        <dbReference type="EMBL" id="KAH7323234.1"/>
    </source>
</evidence>
<accession>A0A8K0SY56</accession>
<keyword evidence="3" id="KW-1185">Reference proteome</keyword>
<feature type="signal peptide" evidence="1">
    <location>
        <begin position="1"/>
        <end position="25"/>
    </location>
</feature>
<sequence length="236" mass="26422">MASRHINLACLIFLLFVAFSSVLEAANLATRKEPRGELGVRLDHHFAVNGRNKKQGPDRAFRWLFSTYIVFKESVADIEPAQLQQIAIDAHQEMRDDIAQYAVDVDKEDQGVLPTVMTILAFDNQIILSSSQKGANGFIDGLEESPVRVALNICRAAFAQGSTPGKRQPQSGTRPDHRYSRKCGEVYAFHHYYQLNKQPLKKRNARVLAVSFEEYGEPAVYVPPCGTDRKVKSVGM</sequence>
<dbReference type="Proteomes" id="UP000813444">
    <property type="component" value="Unassembled WGS sequence"/>
</dbReference>
<dbReference type="AlphaFoldDB" id="A0A8K0SY56"/>
<protein>
    <recommendedName>
        <fullName evidence="4">Secreted protein</fullName>
    </recommendedName>
</protein>
<name>A0A8K0SY56_9HYPO</name>
<evidence type="ECO:0000256" key="1">
    <source>
        <dbReference type="SAM" id="SignalP"/>
    </source>
</evidence>
<comment type="caution">
    <text evidence="2">The sequence shown here is derived from an EMBL/GenBank/DDBJ whole genome shotgun (WGS) entry which is preliminary data.</text>
</comment>
<organism evidence="2 3">
    <name type="scientific">Stachybotrys elegans</name>
    <dbReference type="NCBI Taxonomy" id="80388"/>
    <lineage>
        <taxon>Eukaryota</taxon>
        <taxon>Fungi</taxon>
        <taxon>Dikarya</taxon>
        <taxon>Ascomycota</taxon>
        <taxon>Pezizomycotina</taxon>
        <taxon>Sordariomycetes</taxon>
        <taxon>Hypocreomycetidae</taxon>
        <taxon>Hypocreales</taxon>
        <taxon>Stachybotryaceae</taxon>
        <taxon>Stachybotrys</taxon>
    </lineage>
</organism>
<feature type="chain" id="PRO_5035465215" description="Secreted protein" evidence="1">
    <location>
        <begin position="26"/>
        <end position="236"/>
    </location>
</feature>
<reference evidence="2" key="1">
    <citation type="journal article" date="2021" name="Nat. Commun.">
        <title>Genetic determinants of endophytism in the Arabidopsis root mycobiome.</title>
        <authorList>
            <person name="Mesny F."/>
            <person name="Miyauchi S."/>
            <person name="Thiergart T."/>
            <person name="Pickel B."/>
            <person name="Atanasova L."/>
            <person name="Karlsson M."/>
            <person name="Huettel B."/>
            <person name="Barry K.W."/>
            <person name="Haridas S."/>
            <person name="Chen C."/>
            <person name="Bauer D."/>
            <person name="Andreopoulos W."/>
            <person name="Pangilinan J."/>
            <person name="LaButti K."/>
            <person name="Riley R."/>
            <person name="Lipzen A."/>
            <person name="Clum A."/>
            <person name="Drula E."/>
            <person name="Henrissat B."/>
            <person name="Kohler A."/>
            <person name="Grigoriev I.V."/>
            <person name="Martin F.M."/>
            <person name="Hacquard S."/>
        </authorList>
    </citation>
    <scope>NUCLEOTIDE SEQUENCE</scope>
    <source>
        <strain evidence="2">MPI-CAGE-CH-0235</strain>
    </source>
</reference>
<dbReference type="OrthoDB" id="3780330at2759"/>
<keyword evidence="1" id="KW-0732">Signal</keyword>
<gene>
    <name evidence="2" type="ORF">B0I35DRAFT_477113</name>
</gene>
<evidence type="ECO:0000313" key="3">
    <source>
        <dbReference type="Proteomes" id="UP000813444"/>
    </source>
</evidence>
<evidence type="ECO:0008006" key="4">
    <source>
        <dbReference type="Google" id="ProtNLM"/>
    </source>
</evidence>